<dbReference type="PROSITE" id="PS50110">
    <property type="entry name" value="RESPONSE_REGULATORY"/>
    <property type="match status" value="1"/>
</dbReference>
<dbReference type="GO" id="GO:0006355">
    <property type="term" value="P:regulation of DNA-templated transcription"/>
    <property type="evidence" value="ECO:0007669"/>
    <property type="project" value="InterPro"/>
</dbReference>
<dbReference type="Proteomes" id="UP000324351">
    <property type="component" value="Unassembled WGS sequence"/>
</dbReference>
<evidence type="ECO:0000313" key="8">
    <source>
        <dbReference type="EMBL" id="KAA1426563.1"/>
    </source>
</evidence>
<keyword evidence="9" id="KW-1185">Reference proteome</keyword>
<gene>
    <name evidence="8" type="ORF">F0U47_14330</name>
</gene>
<proteinExistence type="predicted"/>
<dbReference type="InterPro" id="IPR001789">
    <property type="entry name" value="Sig_transdc_resp-reg_receiver"/>
</dbReference>
<dbReference type="SUPFAM" id="SSF46894">
    <property type="entry name" value="C-terminal effector domain of the bipartite response regulators"/>
    <property type="match status" value="1"/>
</dbReference>
<feature type="domain" description="HTH luxR-type" evidence="6">
    <location>
        <begin position="146"/>
        <end position="210"/>
    </location>
</feature>
<evidence type="ECO:0000259" key="6">
    <source>
        <dbReference type="PROSITE" id="PS50043"/>
    </source>
</evidence>
<dbReference type="PANTHER" id="PTHR43214:SF24">
    <property type="entry name" value="TRANSCRIPTIONAL REGULATORY PROTEIN NARL-RELATED"/>
    <property type="match status" value="1"/>
</dbReference>
<dbReference type="PANTHER" id="PTHR43214">
    <property type="entry name" value="TWO-COMPONENT RESPONSE REGULATOR"/>
    <property type="match status" value="1"/>
</dbReference>
<evidence type="ECO:0000256" key="1">
    <source>
        <dbReference type="ARBA" id="ARBA00022553"/>
    </source>
</evidence>
<dbReference type="CDD" id="cd17535">
    <property type="entry name" value="REC_NarL-like"/>
    <property type="match status" value="1"/>
</dbReference>
<dbReference type="PRINTS" id="PR00038">
    <property type="entry name" value="HTHLUXR"/>
</dbReference>
<evidence type="ECO:0000256" key="2">
    <source>
        <dbReference type="ARBA" id="ARBA00023015"/>
    </source>
</evidence>
<dbReference type="AlphaFoldDB" id="A0A5B1M0V7"/>
<evidence type="ECO:0000259" key="7">
    <source>
        <dbReference type="PROSITE" id="PS50110"/>
    </source>
</evidence>
<dbReference type="InterPro" id="IPR016032">
    <property type="entry name" value="Sig_transdc_resp-reg_C-effctor"/>
</dbReference>
<dbReference type="SMART" id="SM00448">
    <property type="entry name" value="REC"/>
    <property type="match status" value="1"/>
</dbReference>
<dbReference type="GO" id="GO:0000160">
    <property type="term" value="P:phosphorelay signal transduction system"/>
    <property type="evidence" value="ECO:0007669"/>
    <property type="project" value="InterPro"/>
</dbReference>
<comment type="caution">
    <text evidence="8">The sequence shown here is derived from an EMBL/GenBank/DDBJ whole genome shotgun (WGS) entry which is preliminary data.</text>
</comment>
<dbReference type="Pfam" id="PF00196">
    <property type="entry name" value="GerE"/>
    <property type="match status" value="1"/>
</dbReference>
<dbReference type="Pfam" id="PF00072">
    <property type="entry name" value="Response_reg"/>
    <property type="match status" value="1"/>
</dbReference>
<protein>
    <submittedName>
        <fullName evidence="8">Response regulator transcription factor</fullName>
    </submittedName>
</protein>
<evidence type="ECO:0000256" key="5">
    <source>
        <dbReference type="PROSITE-ProRule" id="PRU00169"/>
    </source>
</evidence>
<dbReference type="CDD" id="cd06170">
    <property type="entry name" value="LuxR_C_like"/>
    <property type="match status" value="1"/>
</dbReference>
<dbReference type="SMART" id="SM00421">
    <property type="entry name" value="HTH_LUXR"/>
    <property type="match status" value="1"/>
</dbReference>
<dbReference type="SUPFAM" id="SSF52172">
    <property type="entry name" value="CheY-like"/>
    <property type="match status" value="1"/>
</dbReference>
<dbReference type="RefSeq" id="WP_149751145.1">
    <property type="nucleotide sequence ID" value="NZ_VUJW01000008.1"/>
</dbReference>
<keyword evidence="4" id="KW-0804">Transcription</keyword>
<dbReference type="EMBL" id="VUJW01000008">
    <property type="protein sequence ID" value="KAA1426563.1"/>
    <property type="molecule type" value="Genomic_DNA"/>
</dbReference>
<evidence type="ECO:0000313" key="9">
    <source>
        <dbReference type="Proteomes" id="UP000324351"/>
    </source>
</evidence>
<dbReference type="InterPro" id="IPR058245">
    <property type="entry name" value="NreC/VraR/RcsB-like_REC"/>
</dbReference>
<evidence type="ECO:0000256" key="4">
    <source>
        <dbReference type="ARBA" id="ARBA00023163"/>
    </source>
</evidence>
<organism evidence="8 9">
    <name type="scientific">Nocardioides antri</name>
    <dbReference type="NCBI Taxonomy" id="2607659"/>
    <lineage>
        <taxon>Bacteria</taxon>
        <taxon>Bacillati</taxon>
        <taxon>Actinomycetota</taxon>
        <taxon>Actinomycetes</taxon>
        <taxon>Propionibacteriales</taxon>
        <taxon>Nocardioidaceae</taxon>
        <taxon>Nocardioides</taxon>
    </lineage>
</organism>
<dbReference type="Gene3D" id="3.40.50.2300">
    <property type="match status" value="1"/>
</dbReference>
<accession>A0A5B1M0V7</accession>
<dbReference type="GO" id="GO:0003677">
    <property type="term" value="F:DNA binding"/>
    <property type="evidence" value="ECO:0007669"/>
    <property type="project" value="UniProtKB-KW"/>
</dbReference>
<feature type="modified residue" description="4-aspartylphosphate" evidence="5">
    <location>
        <position position="55"/>
    </location>
</feature>
<sequence length="214" mass="22262">MTESVRVLVVEDHPLYRQAVGSLVDGMHGWQVIGSYADAESALPRASEADLVVLDLGLPGVDGIEATGLFKAANPDLAILVLTMSEDTPVLTAALRAGAQGYLVKGAEPEDIERALQAVARGQVVFGEQVAAAVLAQAGRRTTVAVDSVFPTLSGREVEVLDLIAAGRSNAEIAASLVVSPKTAKNHVSSILTKLGCTRTEAVARARDAGLGRR</sequence>
<keyword evidence="3" id="KW-0238">DNA-binding</keyword>
<dbReference type="PROSITE" id="PS50043">
    <property type="entry name" value="HTH_LUXR_2"/>
    <property type="match status" value="1"/>
</dbReference>
<evidence type="ECO:0000256" key="3">
    <source>
        <dbReference type="ARBA" id="ARBA00023125"/>
    </source>
</evidence>
<feature type="domain" description="Response regulatory" evidence="7">
    <location>
        <begin position="6"/>
        <end position="120"/>
    </location>
</feature>
<dbReference type="InterPro" id="IPR000792">
    <property type="entry name" value="Tscrpt_reg_LuxR_C"/>
</dbReference>
<keyword evidence="1 5" id="KW-0597">Phosphoprotein</keyword>
<name>A0A5B1M0V7_9ACTN</name>
<reference evidence="8 9" key="2">
    <citation type="submission" date="2019-09" db="EMBL/GenBank/DDBJ databases">
        <authorList>
            <person name="Jin C."/>
        </authorList>
    </citation>
    <scope>NUCLEOTIDE SEQUENCE [LARGE SCALE GENOMIC DNA]</scope>
    <source>
        <strain evidence="8 9">BN140041</strain>
    </source>
</reference>
<dbReference type="InterPro" id="IPR011006">
    <property type="entry name" value="CheY-like_superfamily"/>
</dbReference>
<reference evidence="8 9" key="1">
    <citation type="submission" date="2019-09" db="EMBL/GenBank/DDBJ databases">
        <title>Nocardioides panacisoli sp. nov., isolated from the soil of a ginseng field.</title>
        <authorList>
            <person name="Cho C."/>
        </authorList>
    </citation>
    <scope>NUCLEOTIDE SEQUENCE [LARGE SCALE GENOMIC DNA]</scope>
    <source>
        <strain evidence="8 9">BN140041</strain>
    </source>
</reference>
<keyword evidence="2" id="KW-0805">Transcription regulation</keyword>
<dbReference type="InterPro" id="IPR039420">
    <property type="entry name" value="WalR-like"/>
</dbReference>